<name>A0A6J6XB45_9ZZZZ</name>
<dbReference type="InterPro" id="IPR009057">
    <property type="entry name" value="Homeodomain-like_sf"/>
</dbReference>
<feature type="domain" description="HTH tetR-type" evidence="2">
    <location>
        <begin position="1"/>
        <end position="47"/>
    </location>
</feature>
<dbReference type="Gene3D" id="1.10.357.10">
    <property type="entry name" value="Tetracycline Repressor, domain 2"/>
    <property type="match status" value="1"/>
</dbReference>
<dbReference type="AlphaFoldDB" id="A0A6J6XB45"/>
<protein>
    <submittedName>
        <fullName evidence="3">Unannotated protein</fullName>
    </submittedName>
</protein>
<dbReference type="Pfam" id="PF00440">
    <property type="entry name" value="TetR_N"/>
    <property type="match status" value="1"/>
</dbReference>
<organism evidence="3">
    <name type="scientific">freshwater metagenome</name>
    <dbReference type="NCBI Taxonomy" id="449393"/>
    <lineage>
        <taxon>unclassified sequences</taxon>
        <taxon>metagenomes</taxon>
        <taxon>ecological metagenomes</taxon>
    </lineage>
</organism>
<dbReference type="SUPFAM" id="SSF46689">
    <property type="entry name" value="Homeodomain-like"/>
    <property type="match status" value="1"/>
</dbReference>
<reference evidence="3" key="1">
    <citation type="submission" date="2020-05" db="EMBL/GenBank/DDBJ databases">
        <authorList>
            <person name="Chiriac C."/>
            <person name="Salcher M."/>
            <person name="Ghai R."/>
            <person name="Kavagutti S V."/>
        </authorList>
    </citation>
    <scope>NUCLEOTIDE SEQUENCE</scope>
</reference>
<keyword evidence="1" id="KW-0238">DNA-binding</keyword>
<evidence type="ECO:0000259" key="2">
    <source>
        <dbReference type="PROSITE" id="PS50977"/>
    </source>
</evidence>
<dbReference type="PROSITE" id="PS50977">
    <property type="entry name" value="HTH_TETR_2"/>
    <property type="match status" value="1"/>
</dbReference>
<accession>A0A6J6XB45</accession>
<evidence type="ECO:0000256" key="1">
    <source>
        <dbReference type="ARBA" id="ARBA00023125"/>
    </source>
</evidence>
<gene>
    <name evidence="3" type="ORF">UFOPK2975_00868</name>
</gene>
<proteinExistence type="predicted"/>
<dbReference type="EMBL" id="CAFAAG010000062">
    <property type="protein sequence ID" value="CAB4794371.1"/>
    <property type="molecule type" value="Genomic_DNA"/>
</dbReference>
<evidence type="ECO:0000313" key="3">
    <source>
        <dbReference type="EMBL" id="CAB4794371.1"/>
    </source>
</evidence>
<dbReference type="GO" id="GO:0003677">
    <property type="term" value="F:DNA binding"/>
    <property type="evidence" value="ECO:0007669"/>
    <property type="project" value="UniProtKB-KW"/>
</dbReference>
<dbReference type="InterPro" id="IPR001647">
    <property type="entry name" value="HTH_TetR"/>
</dbReference>
<sequence length="169" mass="19145">MSKTGFTGATISRIARKSDITSGSIYNFYADKESLMNDSVSELMRTTQRQNLDSKKVASSLHKPNFGLTDSFDFGLIPDRRTWLRFRQECIIATRHHKKTHKEMKKVITELNESMTQSFPHLSPAVVNLVSMGEQAIGYGYSSLFGYTNLFDKCDFDAIMVQVAKQNSL</sequence>